<reference evidence="1 2" key="1">
    <citation type="submission" date="2020-08" db="EMBL/GenBank/DDBJ databases">
        <title>Genomic Encyclopedia of Type Strains, Phase III (KMG-III): the genomes of soil and plant-associated and newly described type strains.</title>
        <authorList>
            <person name="Whitman W."/>
        </authorList>
    </citation>
    <scope>NUCLEOTIDE SEQUENCE [LARGE SCALE GENOMIC DNA]</scope>
    <source>
        <strain evidence="1 2">CECT 8640</strain>
    </source>
</reference>
<name>A0A841CIZ9_9PSEU</name>
<dbReference type="Proteomes" id="UP000547510">
    <property type="component" value="Unassembled WGS sequence"/>
</dbReference>
<dbReference type="AlphaFoldDB" id="A0A841CIZ9"/>
<gene>
    <name evidence="1" type="ORF">FHS29_004016</name>
</gene>
<comment type="caution">
    <text evidence="1">The sequence shown here is derived from an EMBL/GenBank/DDBJ whole genome shotgun (WGS) entry which is preliminary data.</text>
</comment>
<evidence type="ECO:0000313" key="2">
    <source>
        <dbReference type="Proteomes" id="UP000547510"/>
    </source>
</evidence>
<evidence type="ECO:0000313" key="1">
    <source>
        <dbReference type="EMBL" id="MBB5957421.1"/>
    </source>
</evidence>
<organism evidence="1 2">
    <name type="scientific">Saccharothrix tamanrassetensis</name>
    <dbReference type="NCBI Taxonomy" id="1051531"/>
    <lineage>
        <taxon>Bacteria</taxon>
        <taxon>Bacillati</taxon>
        <taxon>Actinomycetota</taxon>
        <taxon>Actinomycetes</taxon>
        <taxon>Pseudonocardiales</taxon>
        <taxon>Pseudonocardiaceae</taxon>
        <taxon>Saccharothrix</taxon>
    </lineage>
</organism>
<sequence length="64" mass="7302">MARNDEGYLSVSTTSRTERQVLEELSPEEQALLKRVLQIERAKLNIRAYDATEDLLAAVKEIIL</sequence>
<accession>A0A841CIZ9</accession>
<keyword evidence="2" id="KW-1185">Reference proteome</keyword>
<protein>
    <submittedName>
        <fullName evidence="1">Conjugal transfer/entry exclusion protein</fullName>
    </submittedName>
</protein>
<dbReference type="RefSeq" id="WP_184692511.1">
    <property type="nucleotide sequence ID" value="NZ_JACHJN010000006.1"/>
</dbReference>
<proteinExistence type="predicted"/>
<dbReference type="EMBL" id="JACHJN010000006">
    <property type="protein sequence ID" value="MBB5957421.1"/>
    <property type="molecule type" value="Genomic_DNA"/>
</dbReference>